<evidence type="ECO:0000313" key="9">
    <source>
        <dbReference type="Proteomes" id="UP000011239"/>
    </source>
</evidence>
<reference evidence="1 9" key="1">
    <citation type="journal article" date="2010" name="J. Gen. Virol.">
        <title>Complete genome sequence and taxonomic position of anguillid herpesvirus 1.</title>
        <authorList>
            <person name="van Beurden S.J."/>
            <person name="Bossers A."/>
            <person name="Voorbergen-Laarman M.H."/>
            <person name="Haenen O.L."/>
            <person name="Peters S."/>
            <person name="Abma-Henkens M.H."/>
            <person name="Peeters B.P."/>
            <person name="Rottier P.J."/>
            <person name="Engelsma M.Y."/>
        </authorList>
    </citation>
    <scope>NUCLEOTIDE SEQUENCE [LARGE SCALE GENOMIC DNA]</scope>
    <source>
        <strain evidence="1">500138</strain>
        <strain evidence="9">Isolate Anguilla anguilla/Netherlands/500138/1998</strain>
    </source>
</reference>
<gene>
    <name evidence="7" type="primary">ORF31</name>
    <name evidence="1" type="ORF">AngHV1_ORF31</name>
</gene>
<organism evidence="7">
    <name type="scientific">Anguillid herpesvirus 1</name>
    <dbReference type="NCBI Taxonomy" id="150286"/>
    <lineage>
        <taxon>Viruses</taxon>
        <taxon>Duplodnaviria</taxon>
        <taxon>Heunggongvirae</taxon>
        <taxon>Peploviricota</taxon>
        <taxon>Herviviricetes</taxon>
        <taxon>Herpesvirales</taxon>
        <taxon>Alloherpesviridae</taxon>
        <taxon>Cyvirus</taxon>
        <taxon>Cyvirus anguillidallo1</taxon>
    </lineage>
</organism>
<protein>
    <submittedName>
        <fullName evidence="7">Protein ORF31</fullName>
    </submittedName>
</protein>
<reference evidence="7" key="3">
    <citation type="journal article" date="2021" name="Microorganisms">
        <title>Genomes of Anguillid Herpesvirus 1 Strains Reveal Evolutionary Disparities and Low Genetic Diversity in the Genus Cyprinivirus.</title>
        <authorList>
            <person name="Donohoe O."/>
            <person name="Zhang H."/>
            <person name="Delrez N."/>
            <person name="Gao Y."/>
            <person name="Suarez N.M."/>
            <person name="Davison A.J."/>
            <person name="Vanderplasschen A."/>
        </authorList>
    </citation>
    <scope>NUCLEOTIDE SEQUENCE</scope>
    <source>
        <strain evidence="2">500138</strain>
        <strain evidence="4">DK-200249</strain>
        <strain evidence="3">DK-2008-50-66-1</strain>
        <strain evidence="5">DK-205223-2</strain>
        <strain evidence="6">DK-206116-1</strain>
        <strain evidence="7">HVA 486123</strain>
        <strain evidence="8">UK N080</strain>
    </source>
</reference>
<evidence type="ECO:0000313" key="7">
    <source>
        <dbReference type="EMBL" id="QRM16978.1"/>
    </source>
</evidence>
<evidence type="ECO:0000313" key="2">
    <source>
        <dbReference type="EMBL" id="QRM16325.1"/>
    </source>
</evidence>
<evidence type="ECO:0000313" key="6">
    <source>
        <dbReference type="EMBL" id="QRM16848.1"/>
    </source>
</evidence>
<dbReference type="Proteomes" id="UP000011239">
    <property type="component" value="Segment"/>
</dbReference>
<dbReference type="KEGG" id="vg:8683463"/>
<accession>A0A1J0REX5</accession>
<evidence type="ECO:0000313" key="1">
    <source>
        <dbReference type="EMBL" id="ADA57794.1"/>
    </source>
</evidence>
<evidence type="ECO:0000313" key="5">
    <source>
        <dbReference type="EMBL" id="QRM16717.1"/>
    </source>
</evidence>
<keyword evidence="9" id="KW-1185">Reference proteome</keyword>
<sequence length="728" mass="81700">MLDAKIPCGFCAAVCHPDAVIHHIYSHNITSWTCECGACGQTLNSFPLPTGQSSCWYAWCHINTLGTACHGAPLKWSSTLTLKRTEMQFFREPEEGSQYVFKTQRNKGRVADPLRDLEKWTLELKNKTVPAVYVLGGIMLTSSLAKKRFSIKQHFLTSYIATFGHAYVDAEWPELTPALSETQTGKMIKEWRTALLPFKLDRFGLGLTKQEPGVWCALCADLHVEECERKEARFAKCRTCSLICKWKDPCACSTGNRTGAVPIKWCDWCGVEADHGQCKKPRSLSVPRDLRLHFTADLSELVTLARRFHNSRTCDCAVCDRLDQKLMGIENPKDIPVKLKCMMAACADVERALYPFPFLYRNLGVAVHMDPGHADWDWHWFTIARICPKTNTIIVGACDGGVIKGLSLVLPNVWKLSGPAADSFKARIVVGLAKSAVKIFLALEQAAVHKKWPDEKWARYMFPRESGPCRRQKDDRADSFFSTVWGPNLRKAFGLSSWDPTKKQPWAWPAPIHLNAIKTYYLMMARTGDQTVALANLTQSLGWANLTVPDGAAEPYVDIFNQSGRASIKAWGWVEPTDAMCWAAVNELTDSDEPSPPPPNKRSRLEIVGGEPTDLVGEELKRALLFCLLKYSLCPDRIESTARWLTLANTAPSPLFNKILRYYNSHSQNRCLPCFKCSTPECKPACPFASKGPRKCFICLAGRHGPWDCTELTHRILTGPVYTLSLRE</sequence>
<dbReference type="GeneID" id="8683463"/>
<evidence type="ECO:0000313" key="4">
    <source>
        <dbReference type="EMBL" id="QRM16584.1"/>
    </source>
</evidence>
<accession>D2E882</accession>
<evidence type="ECO:0000313" key="8">
    <source>
        <dbReference type="EMBL" id="QRM17109.1"/>
    </source>
</evidence>
<dbReference type="EMBL" id="MW580850">
    <property type="protein sequence ID" value="QRM16455.1"/>
    <property type="molecule type" value="Genomic_DNA"/>
</dbReference>
<dbReference type="EMBL" id="MW580849">
    <property type="protein sequence ID" value="QRM16325.1"/>
    <property type="molecule type" value="Genomic_DNA"/>
</dbReference>
<reference evidence="7" key="4">
    <citation type="submission" date="2021-02" db="EMBL/GenBank/DDBJ databases">
        <authorList>
            <person name="Vanderplasschen A.F.C."/>
            <person name="Davison A.J."/>
        </authorList>
    </citation>
    <scope>NUCLEOTIDE SEQUENCE</scope>
    <source>
        <strain evidence="2">500138</strain>
        <strain evidence="4">DK-200249</strain>
        <strain evidence="3">DK-2008-50-66-1</strain>
        <strain evidence="5">DK-205223-2</strain>
        <strain evidence="6">DK-206116-1</strain>
        <strain evidence="7">HVA 486123</strain>
        <strain evidence="8">UK N080</strain>
    </source>
</reference>
<proteinExistence type="predicted"/>
<dbReference type="EMBL" id="MW580855">
    <property type="protein sequence ID" value="QRM17109.1"/>
    <property type="molecule type" value="Genomic_DNA"/>
</dbReference>
<dbReference type="EMBL" id="MW580851">
    <property type="protein sequence ID" value="QRM16584.1"/>
    <property type="molecule type" value="Genomic_DNA"/>
</dbReference>
<dbReference type="EMBL" id="MW580854">
    <property type="protein sequence ID" value="QRM16978.1"/>
    <property type="molecule type" value="Genomic_DNA"/>
</dbReference>
<dbReference type="RefSeq" id="YP_003358170.1">
    <property type="nucleotide sequence ID" value="NC_013668.3"/>
</dbReference>
<evidence type="ECO:0000313" key="3">
    <source>
        <dbReference type="EMBL" id="QRM16455.1"/>
    </source>
</evidence>
<reference evidence="1" key="2">
    <citation type="submission" date="2012-05" db="EMBL/GenBank/DDBJ databases">
        <authorList>
            <person name="van Beurden S.J."/>
            <person name="Gatherer D."/>
            <person name="Tuzi K."/>
            <person name="Herzyk P."/>
            <person name="Galbraith J."/>
            <person name="Peeters B.P.H."/>
            <person name="Rottier P.J.M."/>
            <person name="Engelsma M.Y."/>
            <person name="Davison A.J."/>
        </authorList>
    </citation>
    <scope>NUCLEOTIDE SEQUENCE</scope>
    <source>
        <strain evidence="1">500138</strain>
    </source>
</reference>
<dbReference type="EMBL" id="MW580853">
    <property type="protein sequence ID" value="QRM16848.1"/>
    <property type="molecule type" value="Genomic_DNA"/>
</dbReference>
<dbReference type="EMBL" id="MW580852">
    <property type="protein sequence ID" value="QRM16717.1"/>
    <property type="molecule type" value="Genomic_DNA"/>
</dbReference>
<name>A0A1J0REX5_9VIRU</name>
<dbReference type="EMBL" id="FJ940765">
    <property type="protein sequence ID" value="ADA57794.1"/>
    <property type="molecule type" value="Genomic_DNA"/>
</dbReference>